<feature type="region of interest" description="Disordered" evidence="1">
    <location>
        <begin position="380"/>
        <end position="450"/>
    </location>
</feature>
<dbReference type="OrthoDB" id="4020218at2759"/>
<evidence type="ECO:0000313" key="2">
    <source>
        <dbReference type="EMBL" id="ODQ80182.1"/>
    </source>
</evidence>
<proteinExistence type="predicted"/>
<reference evidence="3" key="1">
    <citation type="submission" date="2016-05" db="EMBL/GenBank/DDBJ databases">
        <title>Comparative genomics of biotechnologically important yeasts.</title>
        <authorList>
            <consortium name="DOE Joint Genome Institute"/>
            <person name="Riley R."/>
            <person name="Haridas S."/>
            <person name="Wolfe K.H."/>
            <person name="Lopes M.R."/>
            <person name="Hittinger C.T."/>
            <person name="Goker M."/>
            <person name="Salamov A."/>
            <person name="Wisecaver J."/>
            <person name="Long T.M."/>
            <person name="Aerts A.L."/>
            <person name="Barry K."/>
            <person name="Choi C."/>
            <person name="Clum A."/>
            <person name="Coughlan A.Y."/>
            <person name="Deshpande S."/>
            <person name="Douglass A.P."/>
            <person name="Hanson S.J."/>
            <person name="Klenk H.-P."/>
            <person name="Labutti K."/>
            <person name="Lapidus A."/>
            <person name="Lindquist E."/>
            <person name="Lipzen A."/>
            <person name="Meier-Kolthoff J.P."/>
            <person name="Ohm R.A."/>
            <person name="Otillar R.P."/>
            <person name="Pangilinan J."/>
            <person name="Peng Y."/>
            <person name="Rokas A."/>
            <person name="Rosa C.A."/>
            <person name="Scheuner C."/>
            <person name="Sibirny A.A."/>
            <person name="Slot J.C."/>
            <person name="Stielow J.B."/>
            <person name="Sun H."/>
            <person name="Kurtzman C.P."/>
            <person name="Blackwell M."/>
            <person name="Grigoriev I.V."/>
            <person name="Jeffries T.W."/>
        </authorList>
    </citation>
    <scope>NUCLEOTIDE SEQUENCE [LARGE SCALE GENOMIC DNA]</scope>
    <source>
        <strain evidence="3">NRRL Y-12698</strain>
    </source>
</reference>
<dbReference type="Proteomes" id="UP000094336">
    <property type="component" value="Unassembled WGS sequence"/>
</dbReference>
<name>A0A1E3QT40_9ASCO</name>
<organism evidence="2 3">
    <name type="scientific">Babjeviella inositovora NRRL Y-12698</name>
    <dbReference type="NCBI Taxonomy" id="984486"/>
    <lineage>
        <taxon>Eukaryota</taxon>
        <taxon>Fungi</taxon>
        <taxon>Dikarya</taxon>
        <taxon>Ascomycota</taxon>
        <taxon>Saccharomycotina</taxon>
        <taxon>Pichiomycetes</taxon>
        <taxon>Serinales incertae sedis</taxon>
        <taxon>Babjeviella</taxon>
    </lineage>
</organism>
<dbReference type="EMBL" id="KV454430">
    <property type="protein sequence ID" value="ODQ80182.1"/>
    <property type="molecule type" value="Genomic_DNA"/>
</dbReference>
<sequence>MTSLEEPFFPAQLVQERYRRNRTKHLRECSVTEGPVLAELDSALASGQNTPRYVYADANLHQSSTNLRKRGRGSVPDEHGFYSASTSPTNETPSIPPRPGLPEKAGSPKRSYTQSALNTTYLIGSYFPEIFAIRLNPLDKVRDLKHVYRDVFSTGSELSVSEEHPYDEQLDQILANLDASAKKLLLEKLLKEREPQTPLDAEYNGGPIQLHSLGVQYPDNIELLPPIKRIEILIIKLIQLGFVLLHVFIPILHKMYLKFVNNQFFIMNLKNLNRLLNWAIAWLLYVDEAFLTKNQENTAAEFASPEPEAHDDASVVVYSPQELEKLDEFNRLISKNLSDLEERDRKSQLPTKSAASAITQSLRLKAMSYVSDKIVESILYPPERPSSSSRPRSVANNPQMYAATSSAGSSRPSSRAFDSSNSGSDSTSPNKFKDDPSFGNVVENFVRSMQ</sequence>
<dbReference type="GeneID" id="30146529"/>
<accession>A0A1E3QT40</accession>
<gene>
    <name evidence="2" type="ORF">BABINDRAFT_161158</name>
</gene>
<feature type="compositionally biased region" description="Low complexity" evidence="1">
    <location>
        <begin position="402"/>
        <end position="428"/>
    </location>
</feature>
<protein>
    <submittedName>
        <fullName evidence="2">Uncharacterized protein</fullName>
    </submittedName>
</protein>
<evidence type="ECO:0000313" key="3">
    <source>
        <dbReference type="Proteomes" id="UP000094336"/>
    </source>
</evidence>
<dbReference type="AlphaFoldDB" id="A0A1E3QT40"/>
<evidence type="ECO:0000256" key="1">
    <source>
        <dbReference type="SAM" id="MobiDB-lite"/>
    </source>
</evidence>
<keyword evidence="3" id="KW-1185">Reference proteome</keyword>
<dbReference type="RefSeq" id="XP_018985510.1">
    <property type="nucleotide sequence ID" value="XM_019128676.1"/>
</dbReference>
<feature type="compositionally biased region" description="Polar residues" evidence="1">
    <location>
        <begin position="83"/>
        <end position="93"/>
    </location>
</feature>
<feature type="region of interest" description="Disordered" evidence="1">
    <location>
        <begin position="64"/>
        <end position="112"/>
    </location>
</feature>